<proteinExistence type="predicted"/>
<dbReference type="OrthoDB" id="19045at2759"/>
<protein>
    <submittedName>
        <fullName evidence="1">PNK3P-domain-containing protein</fullName>
    </submittedName>
</protein>
<accession>A0A1B7TDN7</accession>
<dbReference type="SUPFAM" id="SSF56784">
    <property type="entry name" value="HAD-like"/>
    <property type="match status" value="1"/>
</dbReference>
<comment type="caution">
    <text evidence="1">The sequence shown here is derived from an EMBL/GenBank/DDBJ whole genome shotgun (WGS) entry which is preliminary data.</text>
</comment>
<sequence>MDYDITCKPHILKLLPKNLKYDENTILYTFDLDHTLITTKSGNVHSKDMNDWKWFPNRHPENEEEEYKDMFLLVINLLKQTPNSKLVIFTNQGGIKPFNIGYLKNNSKQRLKAQSHHLETRFKSFLIKINKILQYFYNLLKEERVLVYCSIKTPLPSYKKQEATVSKKSQQQFNKFFKVKNVSPSTDDSNINGKTIKNIHKEYYHDIPEHLLQIDLTSNIKIMFQEFDELDKEKLETNLNCLNYRKPRIGMLQELYKDFNSVITKKSIKFYAGDAAGRPGDYSDSDKVFAEQCKIIFKTPEEIFSEYKLK</sequence>
<dbReference type="GO" id="GO:0046404">
    <property type="term" value="F:ATP-dependent polydeoxyribonucleotide 5'-hydroxyl-kinase activity"/>
    <property type="evidence" value="ECO:0007669"/>
    <property type="project" value="TreeGrafter"/>
</dbReference>
<dbReference type="Proteomes" id="UP000092321">
    <property type="component" value="Unassembled WGS sequence"/>
</dbReference>
<dbReference type="GO" id="GO:0003690">
    <property type="term" value="F:double-stranded DNA binding"/>
    <property type="evidence" value="ECO:0007669"/>
    <property type="project" value="TreeGrafter"/>
</dbReference>
<reference evidence="2" key="1">
    <citation type="journal article" date="2016" name="Proc. Natl. Acad. Sci. U.S.A.">
        <title>Comparative genomics of biotechnologically important yeasts.</title>
        <authorList>
            <person name="Riley R."/>
            <person name="Haridas S."/>
            <person name="Wolfe K.H."/>
            <person name="Lopes M.R."/>
            <person name="Hittinger C.T."/>
            <person name="Goeker M."/>
            <person name="Salamov A.A."/>
            <person name="Wisecaver J.H."/>
            <person name="Long T.M."/>
            <person name="Calvey C.H."/>
            <person name="Aerts A.L."/>
            <person name="Barry K.W."/>
            <person name="Choi C."/>
            <person name="Clum A."/>
            <person name="Coughlan A.Y."/>
            <person name="Deshpande S."/>
            <person name="Douglass A.P."/>
            <person name="Hanson S.J."/>
            <person name="Klenk H.-P."/>
            <person name="LaButti K.M."/>
            <person name="Lapidus A."/>
            <person name="Lindquist E.A."/>
            <person name="Lipzen A.M."/>
            <person name="Meier-Kolthoff J.P."/>
            <person name="Ohm R.A."/>
            <person name="Otillar R.P."/>
            <person name="Pangilinan J.L."/>
            <person name="Peng Y."/>
            <person name="Rokas A."/>
            <person name="Rosa C.A."/>
            <person name="Scheuner C."/>
            <person name="Sibirny A.A."/>
            <person name="Slot J.C."/>
            <person name="Stielow J.B."/>
            <person name="Sun H."/>
            <person name="Kurtzman C.P."/>
            <person name="Blackwell M."/>
            <person name="Grigoriev I.V."/>
            <person name="Jeffries T.W."/>
        </authorList>
    </citation>
    <scope>NUCLEOTIDE SEQUENCE [LARGE SCALE GENOMIC DNA]</scope>
    <source>
        <strain evidence="2">NRRL Y-1626</strain>
    </source>
</reference>
<dbReference type="AlphaFoldDB" id="A0A1B7TDN7"/>
<dbReference type="InterPro" id="IPR036412">
    <property type="entry name" value="HAD-like_sf"/>
</dbReference>
<evidence type="ECO:0000313" key="1">
    <source>
        <dbReference type="EMBL" id="OBA26818.1"/>
    </source>
</evidence>
<dbReference type="PANTHER" id="PTHR12083">
    <property type="entry name" value="BIFUNCTIONAL POLYNUCLEOTIDE PHOSPHATASE/KINASE"/>
    <property type="match status" value="1"/>
</dbReference>
<dbReference type="EMBL" id="LXPE01000013">
    <property type="protein sequence ID" value="OBA26818.1"/>
    <property type="molecule type" value="Genomic_DNA"/>
</dbReference>
<gene>
    <name evidence="1" type="ORF">HANVADRAFT_2459</name>
</gene>
<dbReference type="GO" id="GO:0006281">
    <property type="term" value="P:DNA repair"/>
    <property type="evidence" value="ECO:0007669"/>
    <property type="project" value="TreeGrafter"/>
</dbReference>
<organism evidence="1 2">
    <name type="scientific">Hanseniaspora valbyensis NRRL Y-1626</name>
    <dbReference type="NCBI Taxonomy" id="766949"/>
    <lineage>
        <taxon>Eukaryota</taxon>
        <taxon>Fungi</taxon>
        <taxon>Dikarya</taxon>
        <taxon>Ascomycota</taxon>
        <taxon>Saccharomycotina</taxon>
        <taxon>Saccharomycetes</taxon>
        <taxon>Saccharomycodales</taxon>
        <taxon>Saccharomycodaceae</taxon>
        <taxon>Hanseniaspora</taxon>
    </lineage>
</organism>
<dbReference type="Gene3D" id="3.40.50.1000">
    <property type="entry name" value="HAD superfamily/HAD-like"/>
    <property type="match status" value="2"/>
</dbReference>
<dbReference type="InterPro" id="IPR023214">
    <property type="entry name" value="HAD_sf"/>
</dbReference>
<dbReference type="InterPro" id="IPR013954">
    <property type="entry name" value="PNK3P"/>
</dbReference>
<dbReference type="GO" id="GO:0046403">
    <property type="term" value="F:polynucleotide 3'-phosphatase activity"/>
    <property type="evidence" value="ECO:0007669"/>
    <property type="project" value="TreeGrafter"/>
</dbReference>
<dbReference type="Pfam" id="PF08645">
    <property type="entry name" value="PNK3P"/>
    <property type="match status" value="1"/>
</dbReference>
<name>A0A1B7TDN7_9ASCO</name>
<keyword evidence="2" id="KW-1185">Reference proteome</keyword>
<dbReference type="PANTHER" id="PTHR12083:SF9">
    <property type="entry name" value="BIFUNCTIONAL POLYNUCLEOTIDE PHOSPHATASE_KINASE"/>
    <property type="match status" value="1"/>
</dbReference>
<evidence type="ECO:0000313" key="2">
    <source>
        <dbReference type="Proteomes" id="UP000092321"/>
    </source>
</evidence>